<feature type="non-terminal residue" evidence="1">
    <location>
        <position position="1"/>
    </location>
</feature>
<evidence type="ECO:0000313" key="1">
    <source>
        <dbReference type="EMBL" id="CAF1619613.1"/>
    </source>
</evidence>
<dbReference type="Proteomes" id="UP000682733">
    <property type="component" value="Unassembled WGS sequence"/>
</dbReference>
<accession>A0A8S2G5J8</accession>
<name>A0A8S2G5J8_9BILA</name>
<dbReference type="AlphaFoldDB" id="A0A8S2G5J8"/>
<protein>
    <submittedName>
        <fullName evidence="1">Uncharacterized protein</fullName>
    </submittedName>
</protein>
<gene>
    <name evidence="1" type="ORF">OVA965_LOCUS43115</name>
    <name evidence="2" type="ORF">TMI583_LOCUS45249</name>
</gene>
<organism evidence="1 3">
    <name type="scientific">Didymodactylos carnosus</name>
    <dbReference type="NCBI Taxonomy" id="1234261"/>
    <lineage>
        <taxon>Eukaryota</taxon>
        <taxon>Metazoa</taxon>
        <taxon>Spiralia</taxon>
        <taxon>Gnathifera</taxon>
        <taxon>Rotifera</taxon>
        <taxon>Eurotatoria</taxon>
        <taxon>Bdelloidea</taxon>
        <taxon>Philodinida</taxon>
        <taxon>Philodinidae</taxon>
        <taxon>Didymodactylos</taxon>
    </lineage>
</organism>
<reference evidence="1" key="1">
    <citation type="submission" date="2021-02" db="EMBL/GenBank/DDBJ databases">
        <authorList>
            <person name="Nowell W R."/>
        </authorList>
    </citation>
    <scope>NUCLEOTIDE SEQUENCE</scope>
</reference>
<sequence length="50" mass="5684">MSLLTTIFLIRSLKPIDTMLSNDPLSGSVYIDGYDIKTLNLRWLRSQLGL</sequence>
<proteinExistence type="predicted"/>
<dbReference type="Gene3D" id="3.40.50.300">
    <property type="entry name" value="P-loop containing nucleotide triphosphate hydrolases"/>
    <property type="match status" value="1"/>
</dbReference>
<dbReference type="EMBL" id="CAJNOK010055502">
    <property type="protein sequence ID" value="CAF1619613.1"/>
    <property type="molecule type" value="Genomic_DNA"/>
</dbReference>
<evidence type="ECO:0000313" key="3">
    <source>
        <dbReference type="Proteomes" id="UP000677228"/>
    </source>
</evidence>
<comment type="caution">
    <text evidence="1">The sequence shown here is derived from an EMBL/GenBank/DDBJ whole genome shotgun (WGS) entry which is preliminary data.</text>
</comment>
<evidence type="ECO:0000313" key="2">
    <source>
        <dbReference type="EMBL" id="CAF4438241.1"/>
    </source>
</evidence>
<dbReference type="Proteomes" id="UP000677228">
    <property type="component" value="Unassembled WGS sequence"/>
</dbReference>
<dbReference type="InterPro" id="IPR027417">
    <property type="entry name" value="P-loop_NTPase"/>
</dbReference>
<dbReference type="EMBL" id="CAJOBA010080274">
    <property type="protein sequence ID" value="CAF4438241.1"/>
    <property type="molecule type" value="Genomic_DNA"/>
</dbReference>